<dbReference type="AlphaFoldDB" id="A0A6J4RJJ8"/>
<protein>
    <submittedName>
        <fullName evidence="1">Uncharacterized protein</fullName>
    </submittedName>
</protein>
<gene>
    <name evidence="1" type="ORF">AVDCRST_MAG96-162</name>
</gene>
<dbReference type="EMBL" id="CADCVN010000062">
    <property type="protein sequence ID" value="CAA9467836.1"/>
    <property type="molecule type" value="Genomic_DNA"/>
</dbReference>
<name>A0A6J4RJJ8_9BACT</name>
<organism evidence="1">
    <name type="scientific">uncultured Segetibacter sp</name>
    <dbReference type="NCBI Taxonomy" id="481133"/>
    <lineage>
        <taxon>Bacteria</taxon>
        <taxon>Pseudomonadati</taxon>
        <taxon>Bacteroidota</taxon>
        <taxon>Chitinophagia</taxon>
        <taxon>Chitinophagales</taxon>
        <taxon>Chitinophagaceae</taxon>
        <taxon>Segetibacter</taxon>
        <taxon>environmental samples</taxon>
    </lineage>
</organism>
<accession>A0A6J4RJJ8</accession>
<evidence type="ECO:0000313" key="1">
    <source>
        <dbReference type="EMBL" id="CAA9467836.1"/>
    </source>
</evidence>
<proteinExistence type="predicted"/>
<reference evidence="1" key="1">
    <citation type="submission" date="2020-02" db="EMBL/GenBank/DDBJ databases">
        <authorList>
            <person name="Meier V. D."/>
        </authorList>
    </citation>
    <scope>NUCLEOTIDE SEQUENCE</scope>
    <source>
        <strain evidence="1">AVDCRST_MAG96</strain>
    </source>
</reference>
<sequence length="38" mass="4317">MTNIKPILKSLGFHGVTLKCANELFYFDTKSCSVLIHF</sequence>